<keyword evidence="3" id="KW-1185">Reference proteome</keyword>
<feature type="compositionally biased region" description="Low complexity" evidence="1">
    <location>
        <begin position="8"/>
        <end position="28"/>
    </location>
</feature>
<organism evidence="2 3">
    <name type="scientific">Triticum urartu</name>
    <name type="common">Red wild einkorn</name>
    <name type="synonym">Crithodium urartu</name>
    <dbReference type="NCBI Taxonomy" id="4572"/>
    <lineage>
        <taxon>Eukaryota</taxon>
        <taxon>Viridiplantae</taxon>
        <taxon>Streptophyta</taxon>
        <taxon>Embryophyta</taxon>
        <taxon>Tracheophyta</taxon>
        <taxon>Spermatophyta</taxon>
        <taxon>Magnoliopsida</taxon>
        <taxon>Liliopsida</taxon>
        <taxon>Poales</taxon>
        <taxon>Poaceae</taxon>
        <taxon>BOP clade</taxon>
        <taxon>Pooideae</taxon>
        <taxon>Triticodae</taxon>
        <taxon>Triticeae</taxon>
        <taxon>Triticinae</taxon>
        <taxon>Triticum</taxon>
    </lineage>
</organism>
<reference evidence="3" key="1">
    <citation type="journal article" date="2013" name="Nature">
        <title>Draft genome of the wheat A-genome progenitor Triticum urartu.</title>
        <authorList>
            <person name="Ling H.Q."/>
            <person name="Zhao S."/>
            <person name="Liu D."/>
            <person name="Wang J."/>
            <person name="Sun H."/>
            <person name="Zhang C."/>
            <person name="Fan H."/>
            <person name="Li D."/>
            <person name="Dong L."/>
            <person name="Tao Y."/>
            <person name="Gao C."/>
            <person name="Wu H."/>
            <person name="Li Y."/>
            <person name="Cui Y."/>
            <person name="Guo X."/>
            <person name="Zheng S."/>
            <person name="Wang B."/>
            <person name="Yu K."/>
            <person name="Liang Q."/>
            <person name="Yang W."/>
            <person name="Lou X."/>
            <person name="Chen J."/>
            <person name="Feng M."/>
            <person name="Jian J."/>
            <person name="Zhang X."/>
            <person name="Luo G."/>
            <person name="Jiang Y."/>
            <person name="Liu J."/>
            <person name="Wang Z."/>
            <person name="Sha Y."/>
            <person name="Zhang B."/>
            <person name="Wu H."/>
            <person name="Tang D."/>
            <person name="Shen Q."/>
            <person name="Xue P."/>
            <person name="Zou S."/>
            <person name="Wang X."/>
            <person name="Liu X."/>
            <person name="Wang F."/>
            <person name="Yang Y."/>
            <person name="An X."/>
            <person name="Dong Z."/>
            <person name="Zhang K."/>
            <person name="Zhang X."/>
            <person name="Luo M.C."/>
            <person name="Dvorak J."/>
            <person name="Tong Y."/>
            <person name="Wang J."/>
            <person name="Yang H."/>
            <person name="Li Z."/>
            <person name="Wang D."/>
            <person name="Zhang A."/>
            <person name="Wang J."/>
        </authorList>
    </citation>
    <scope>NUCLEOTIDE SEQUENCE</scope>
    <source>
        <strain evidence="3">cv. G1812</strain>
    </source>
</reference>
<protein>
    <submittedName>
        <fullName evidence="2">Uncharacterized protein</fullName>
    </submittedName>
</protein>
<name>A0A8R7U4W2_TRIUA</name>
<dbReference type="EnsemblPlants" id="TuG1812G0400001245.01.T01">
    <property type="protein sequence ID" value="TuG1812G0400001245.01.T01"/>
    <property type="gene ID" value="TuG1812G0400001245.01"/>
</dbReference>
<dbReference type="AlphaFoldDB" id="A0A8R7U4W2"/>
<evidence type="ECO:0000313" key="2">
    <source>
        <dbReference type="EnsemblPlants" id="TuG1812G0400001245.01.T01"/>
    </source>
</evidence>
<proteinExistence type="predicted"/>
<accession>A0A8R7U4W2</accession>
<sequence length="69" mass="7690">PPPHIKQARTAAAATGGRSSSDGSTSVGCRRPLLLRCPRCLWNFTPQSRRRKELICCTHETCRAEDFSF</sequence>
<dbReference type="Proteomes" id="UP000015106">
    <property type="component" value="Chromosome 4"/>
</dbReference>
<dbReference type="Gramene" id="TuG1812G0400001245.01.T01">
    <property type="protein sequence ID" value="TuG1812G0400001245.01.T01"/>
    <property type="gene ID" value="TuG1812G0400001245.01"/>
</dbReference>
<reference evidence="2" key="2">
    <citation type="submission" date="2018-03" db="EMBL/GenBank/DDBJ databases">
        <title>The Triticum urartu genome reveals the dynamic nature of wheat genome evolution.</title>
        <authorList>
            <person name="Ling H."/>
            <person name="Ma B."/>
            <person name="Shi X."/>
            <person name="Liu H."/>
            <person name="Dong L."/>
            <person name="Sun H."/>
            <person name="Cao Y."/>
            <person name="Gao Q."/>
            <person name="Zheng S."/>
            <person name="Li Y."/>
            <person name="Yu Y."/>
            <person name="Du H."/>
            <person name="Qi M."/>
            <person name="Li Y."/>
            <person name="Yu H."/>
            <person name="Cui Y."/>
            <person name="Wang N."/>
            <person name="Chen C."/>
            <person name="Wu H."/>
            <person name="Zhao Y."/>
            <person name="Zhang J."/>
            <person name="Li Y."/>
            <person name="Zhou W."/>
            <person name="Zhang B."/>
            <person name="Hu W."/>
            <person name="Eijk M."/>
            <person name="Tang J."/>
            <person name="Witsenboer H."/>
            <person name="Zhao S."/>
            <person name="Li Z."/>
            <person name="Zhang A."/>
            <person name="Wang D."/>
            <person name="Liang C."/>
        </authorList>
    </citation>
    <scope>NUCLEOTIDE SEQUENCE [LARGE SCALE GENOMIC DNA]</scope>
    <source>
        <strain evidence="2">cv. G1812</strain>
    </source>
</reference>
<evidence type="ECO:0000256" key="1">
    <source>
        <dbReference type="SAM" id="MobiDB-lite"/>
    </source>
</evidence>
<evidence type="ECO:0000313" key="3">
    <source>
        <dbReference type="Proteomes" id="UP000015106"/>
    </source>
</evidence>
<reference evidence="2" key="3">
    <citation type="submission" date="2022-06" db="UniProtKB">
        <authorList>
            <consortium name="EnsemblPlants"/>
        </authorList>
    </citation>
    <scope>IDENTIFICATION</scope>
</reference>
<feature type="region of interest" description="Disordered" evidence="1">
    <location>
        <begin position="1"/>
        <end position="28"/>
    </location>
</feature>